<sequence>MSENETADADKGIRVLGDYPVLLAGVVFTGFALFNGLRLSRMPLEAIGSQRMMRWRIYGQGGTLALASYIAAVSYNYVTSKRSQ</sequence>
<evidence type="ECO:0000256" key="5">
    <source>
        <dbReference type="SAM" id="Phobius"/>
    </source>
</evidence>
<evidence type="ECO:0000259" key="6">
    <source>
        <dbReference type="PROSITE" id="PS51503"/>
    </source>
</evidence>
<evidence type="ECO:0000256" key="2">
    <source>
        <dbReference type="ARBA" id="ARBA00022692"/>
    </source>
</evidence>
<reference evidence="7 8" key="2">
    <citation type="submission" date="2018-11" db="EMBL/GenBank/DDBJ databases">
        <authorList>
            <consortium name="Pathogen Informatics"/>
        </authorList>
    </citation>
    <scope>NUCLEOTIDE SEQUENCE [LARGE SCALE GENOMIC DNA]</scope>
    <source>
        <strain evidence="7 8">Egypt</strain>
    </source>
</reference>
<protein>
    <submittedName>
        <fullName evidence="9">HIG1 domain-containing protein</fullName>
    </submittedName>
</protein>
<evidence type="ECO:0000313" key="7">
    <source>
        <dbReference type="EMBL" id="VDP73043.1"/>
    </source>
</evidence>
<dbReference type="PROSITE" id="PS51503">
    <property type="entry name" value="HIG1"/>
    <property type="match status" value="1"/>
</dbReference>
<gene>
    <name evidence="7" type="ORF">ECPE_LOCUS4590</name>
</gene>
<keyword evidence="4 5" id="KW-0472">Membrane</keyword>
<reference evidence="9" key="1">
    <citation type="submission" date="2016-06" db="UniProtKB">
        <authorList>
            <consortium name="WormBaseParasite"/>
        </authorList>
    </citation>
    <scope>IDENTIFICATION</scope>
</reference>
<comment type="subcellular location">
    <subcellularLocation>
        <location evidence="1">Mitochondrion</location>
    </subcellularLocation>
</comment>
<feature type="transmembrane region" description="Helical" evidence="5">
    <location>
        <begin position="57"/>
        <end position="78"/>
    </location>
</feature>
<evidence type="ECO:0000313" key="8">
    <source>
        <dbReference type="Proteomes" id="UP000272942"/>
    </source>
</evidence>
<evidence type="ECO:0000256" key="1">
    <source>
        <dbReference type="ARBA" id="ARBA00004173"/>
    </source>
</evidence>
<dbReference type="InterPro" id="IPR007667">
    <property type="entry name" value="Hypoxia_induced_domain"/>
</dbReference>
<keyword evidence="8" id="KW-1185">Reference proteome</keyword>
<keyword evidence="2 5" id="KW-0812">Transmembrane</keyword>
<dbReference type="WBParaSite" id="ECPE_0000460201-mRNA-1">
    <property type="protein sequence ID" value="ECPE_0000460201-mRNA-1"/>
    <property type="gene ID" value="ECPE_0000460201"/>
</dbReference>
<organism evidence="9">
    <name type="scientific">Echinostoma caproni</name>
    <dbReference type="NCBI Taxonomy" id="27848"/>
    <lineage>
        <taxon>Eukaryota</taxon>
        <taxon>Metazoa</taxon>
        <taxon>Spiralia</taxon>
        <taxon>Lophotrochozoa</taxon>
        <taxon>Platyhelminthes</taxon>
        <taxon>Trematoda</taxon>
        <taxon>Digenea</taxon>
        <taxon>Plagiorchiida</taxon>
        <taxon>Echinostomata</taxon>
        <taxon>Echinostomatoidea</taxon>
        <taxon>Echinostomatidae</taxon>
        <taxon>Echinostoma</taxon>
    </lineage>
</organism>
<feature type="transmembrane region" description="Helical" evidence="5">
    <location>
        <begin position="19"/>
        <end position="37"/>
    </location>
</feature>
<dbReference type="GO" id="GO:0005739">
    <property type="term" value="C:mitochondrion"/>
    <property type="evidence" value="ECO:0007669"/>
    <property type="project" value="UniProtKB-SubCell"/>
</dbReference>
<accession>A0A183ACA5</accession>
<name>A0A183ACA5_9TREM</name>
<dbReference type="Pfam" id="PF04588">
    <property type="entry name" value="HIG_1_N"/>
    <property type="match status" value="1"/>
</dbReference>
<keyword evidence="3 5" id="KW-1133">Transmembrane helix</keyword>
<dbReference type="AlphaFoldDB" id="A0A183ACA5"/>
<dbReference type="Proteomes" id="UP000272942">
    <property type="component" value="Unassembled WGS sequence"/>
</dbReference>
<dbReference type="OrthoDB" id="6604018at2759"/>
<evidence type="ECO:0000313" key="9">
    <source>
        <dbReference type="WBParaSite" id="ECPE_0000460201-mRNA-1"/>
    </source>
</evidence>
<proteinExistence type="predicted"/>
<evidence type="ECO:0000256" key="4">
    <source>
        <dbReference type="ARBA" id="ARBA00023136"/>
    </source>
</evidence>
<evidence type="ECO:0000256" key="3">
    <source>
        <dbReference type="ARBA" id="ARBA00022989"/>
    </source>
</evidence>
<feature type="domain" description="HIG1" evidence="6">
    <location>
        <begin position="1"/>
        <end position="84"/>
    </location>
</feature>
<dbReference type="EMBL" id="UZAN01041447">
    <property type="protein sequence ID" value="VDP73043.1"/>
    <property type="molecule type" value="Genomic_DNA"/>
</dbReference>